<dbReference type="PANTHER" id="PTHR32060:SF22">
    <property type="entry name" value="CARBOXYL-TERMINAL-PROCESSING PEPTIDASE 3, CHLOROPLASTIC"/>
    <property type="match status" value="1"/>
</dbReference>
<feature type="chain" id="PRO_5045062792" evidence="1">
    <location>
        <begin position="19"/>
        <end position="456"/>
    </location>
</feature>
<sequence>MKQVFLMLSFFFAMNTFAQVPNKLSPSDKVYGLSKFWEEVNYNFVYLDKVDRTMWDNKYKELISSVQNTANDYEYYRELQKFCALLKDGHTNISFPNNIEQMNTMFGDYRFMIKNIEGKAIIVRTNLSKKEEIPTGSEIIEVNGKPTPQYIAENVAPYISSSTDYVLQDWSITNLLRGLDGETFIIKIKKPNKKIIELTLTHKKTEEEEVFPPYEPDRQLLDFKWINKETAYVSLNGFSNKKIDSLFVTKLPELYKAKSLIVDLRFNTGGSTKIGREILKYLTNDTILYGSKTKSRLHIPAFKAWGKYANVKDTINNAWKKKAYLSYHDQYYHDFEYSPDTIHLKAQRVVVPTVLLIGHNTASAAEDFLIFTDNQKHMIKMGEKSNGSTGEPYVFELPGGGSAKVCTKKDTYPDGREFVGFGIKPDIEIIPNLKDYLNKRDATLEEAVKYLKTKMK</sequence>
<dbReference type="Gene3D" id="3.30.750.44">
    <property type="match status" value="1"/>
</dbReference>
<proteinExistence type="predicted"/>
<feature type="signal peptide" evidence="1">
    <location>
        <begin position="1"/>
        <end position="18"/>
    </location>
</feature>
<dbReference type="Pfam" id="PF03572">
    <property type="entry name" value="Peptidase_S41"/>
    <property type="match status" value="1"/>
</dbReference>
<accession>A0ABV9PKA7</accession>
<organism evidence="3 4">
    <name type="scientific">Flavobacterium branchiicola</name>
    <dbReference type="NCBI Taxonomy" id="1114875"/>
    <lineage>
        <taxon>Bacteria</taxon>
        <taxon>Pseudomonadati</taxon>
        <taxon>Bacteroidota</taxon>
        <taxon>Flavobacteriia</taxon>
        <taxon>Flavobacteriales</taxon>
        <taxon>Flavobacteriaceae</taxon>
        <taxon>Flavobacterium</taxon>
    </lineage>
</organism>
<dbReference type="PANTHER" id="PTHR32060">
    <property type="entry name" value="TAIL-SPECIFIC PROTEASE"/>
    <property type="match status" value="1"/>
</dbReference>
<dbReference type="SMART" id="SM00245">
    <property type="entry name" value="TSPc"/>
    <property type="match status" value="1"/>
</dbReference>
<evidence type="ECO:0000313" key="4">
    <source>
        <dbReference type="Proteomes" id="UP001595935"/>
    </source>
</evidence>
<dbReference type="EMBL" id="JBHSGV010000007">
    <property type="protein sequence ID" value="MFC4749425.1"/>
    <property type="molecule type" value="Genomic_DNA"/>
</dbReference>
<comment type="caution">
    <text evidence="3">The sequence shown here is derived from an EMBL/GenBank/DDBJ whole genome shotgun (WGS) entry which is preliminary data.</text>
</comment>
<keyword evidence="1" id="KW-0732">Signal</keyword>
<protein>
    <submittedName>
        <fullName evidence="3">S41 family peptidase</fullName>
    </submittedName>
</protein>
<evidence type="ECO:0000259" key="2">
    <source>
        <dbReference type="SMART" id="SM00245"/>
    </source>
</evidence>
<dbReference type="InterPro" id="IPR029045">
    <property type="entry name" value="ClpP/crotonase-like_dom_sf"/>
</dbReference>
<name>A0ABV9PKA7_9FLAO</name>
<gene>
    <name evidence="3" type="ORF">ACFO5S_18380</name>
</gene>
<evidence type="ECO:0000256" key="1">
    <source>
        <dbReference type="SAM" id="SignalP"/>
    </source>
</evidence>
<keyword evidence="4" id="KW-1185">Reference proteome</keyword>
<feature type="domain" description="Tail specific protease" evidence="2">
    <location>
        <begin position="203"/>
        <end position="430"/>
    </location>
</feature>
<evidence type="ECO:0000313" key="3">
    <source>
        <dbReference type="EMBL" id="MFC4749425.1"/>
    </source>
</evidence>
<dbReference type="Proteomes" id="UP001595935">
    <property type="component" value="Unassembled WGS sequence"/>
</dbReference>
<reference evidence="4" key="1">
    <citation type="journal article" date="2019" name="Int. J. Syst. Evol. Microbiol.">
        <title>The Global Catalogue of Microorganisms (GCM) 10K type strain sequencing project: providing services to taxonomists for standard genome sequencing and annotation.</title>
        <authorList>
            <consortium name="The Broad Institute Genomics Platform"/>
            <consortium name="The Broad Institute Genome Sequencing Center for Infectious Disease"/>
            <person name="Wu L."/>
            <person name="Ma J."/>
        </authorList>
    </citation>
    <scope>NUCLEOTIDE SEQUENCE [LARGE SCALE GENOMIC DNA]</scope>
    <source>
        <strain evidence="4">WYCCWR 13023</strain>
    </source>
</reference>
<dbReference type="Gene3D" id="3.90.226.10">
    <property type="entry name" value="2-enoyl-CoA Hydratase, Chain A, domain 1"/>
    <property type="match status" value="1"/>
</dbReference>
<dbReference type="RefSeq" id="WP_213259338.1">
    <property type="nucleotide sequence ID" value="NZ_JAGYWA010000007.1"/>
</dbReference>
<dbReference type="SUPFAM" id="SSF52096">
    <property type="entry name" value="ClpP/crotonase"/>
    <property type="match status" value="1"/>
</dbReference>
<dbReference type="InterPro" id="IPR005151">
    <property type="entry name" value="Tail-specific_protease"/>
</dbReference>